<dbReference type="AlphaFoldDB" id="A0A6J5TXB6"/>
<evidence type="ECO:0000256" key="1">
    <source>
        <dbReference type="SAM" id="Phobius"/>
    </source>
</evidence>
<feature type="transmembrane region" description="Helical" evidence="1">
    <location>
        <begin position="20"/>
        <end position="43"/>
    </location>
</feature>
<organism evidence="2 3">
    <name type="scientific">Prunus armeniaca</name>
    <name type="common">Apricot</name>
    <name type="synonym">Armeniaca vulgaris</name>
    <dbReference type="NCBI Taxonomy" id="36596"/>
    <lineage>
        <taxon>Eukaryota</taxon>
        <taxon>Viridiplantae</taxon>
        <taxon>Streptophyta</taxon>
        <taxon>Embryophyta</taxon>
        <taxon>Tracheophyta</taxon>
        <taxon>Spermatophyta</taxon>
        <taxon>Magnoliopsida</taxon>
        <taxon>eudicotyledons</taxon>
        <taxon>Gunneridae</taxon>
        <taxon>Pentapetalae</taxon>
        <taxon>rosids</taxon>
        <taxon>fabids</taxon>
        <taxon>Rosales</taxon>
        <taxon>Rosaceae</taxon>
        <taxon>Amygdaloideae</taxon>
        <taxon>Amygdaleae</taxon>
        <taxon>Prunus</taxon>
    </lineage>
</organism>
<sequence>MSGGYYSSSNSQHDHHHHPTFPLHLCFFLLVLLTFVGFSWYINYESMLEGMFDRVKLVLMVSPLLLLLVVHWLSNNDRRRVPSLIPLPEKDSLHRAGGTPWGVGFLLVFLFFMISYQSYFQERWFPLLSR</sequence>
<gene>
    <name evidence="2" type="ORF">CURHAP_LOCUS10937</name>
</gene>
<proteinExistence type="predicted"/>
<feature type="transmembrane region" description="Helical" evidence="1">
    <location>
        <begin position="55"/>
        <end position="74"/>
    </location>
</feature>
<keyword evidence="1" id="KW-0812">Transmembrane</keyword>
<name>A0A6J5TXB6_PRUAR</name>
<dbReference type="PANTHER" id="PTHR33306:SF5">
    <property type="entry name" value="OXIDOREDUCTASE_TRANSITION METAL ION-BINDING PROTEIN"/>
    <property type="match status" value="1"/>
</dbReference>
<evidence type="ECO:0000313" key="3">
    <source>
        <dbReference type="Proteomes" id="UP000507222"/>
    </source>
</evidence>
<dbReference type="EMBL" id="CAEKDK010000002">
    <property type="protein sequence ID" value="CAB4267974.1"/>
    <property type="molecule type" value="Genomic_DNA"/>
</dbReference>
<feature type="transmembrane region" description="Helical" evidence="1">
    <location>
        <begin position="101"/>
        <end position="120"/>
    </location>
</feature>
<protein>
    <submittedName>
        <fullName evidence="2">Uncharacterized protein</fullName>
    </submittedName>
</protein>
<reference evidence="2 3" key="1">
    <citation type="submission" date="2020-05" db="EMBL/GenBank/DDBJ databases">
        <authorList>
            <person name="Campoy J."/>
            <person name="Schneeberger K."/>
            <person name="Spophaly S."/>
        </authorList>
    </citation>
    <scope>NUCLEOTIDE SEQUENCE [LARGE SCALE GENOMIC DNA]</scope>
    <source>
        <strain evidence="2">PruArmRojPasFocal</strain>
    </source>
</reference>
<keyword evidence="1" id="KW-0472">Membrane</keyword>
<keyword evidence="1" id="KW-1133">Transmembrane helix</keyword>
<accession>A0A6J5TXB6</accession>
<evidence type="ECO:0000313" key="2">
    <source>
        <dbReference type="EMBL" id="CAB4267974.1"/>
    </source>
</evidence>
<dbReference type="PANTHER" id="PTHR33306">
    <property type="entry name" value="EXPRESSED PROTEIN-RELATED-RELATED"/>
    <property type="match status" value="1"/>
</dbReference>
<dbReference type="Proteomes" id="UP000507222">
    <property type="component" value="Unassembled WGS sequence"/>
</dbReference>